<evidence type="ECO:0000256" key="12">
    <source>
        <dbReference type="ARBA" id="ARBA00023136"/>
    </source>
</evidence>
<feature type="transmembrane region" description="Helical" evidence="14">
    <location>
        <begin position="318"/>
        <end position="342"/>
    </location>
</feature>
<keyword evidence="9" id="KW-0249">Electron transport</keyword>
<sequence>MTDAAQGHAGGVRGRAFTGYRIAGALSALLFLVLLAWQAFELFDGDATVAPERGWRAVSSEAAGDDGSGTLASEMLTARTRLQDERFRTGPAPDAETPGRGLPQDMRLEQQDIPRNEALTDAWSRPEGDAASMLHDPGRIVGLSSLPYANAALYERPFARDWRVGLSDVITHMGAIAILGMGFLLSAMLALRGRVPIRKGRSGRKVRRFGYLERTTHWLTAISFIGLALTGIVIAYGETLFLPLGDRVLGTLGWWSTWGHVLFAPTFFLGIAVMAAMWTLGNLPTKLDANWVAKGGGFFSDDGPHPPARKFNAGQKMVFWSAVLGGLVMVVTGVTLMFPFYWLDLGGMAWAMLIHAGIAVLLIAIFLGHIYIGTVGMQGAIEAMWGGDVDRNWAEEHHVLWLQEKDAKEGAR</sequence>
<organism evidence="16 17">
    <name type="scientific">Roseivivax isoporae LMG 25204</name>
    <dbReference type="NCBI Taxonomy" id="1449351"/>
    <lineage>
        <taxon>Bacteria</taxon>
        <taxon>Pseudomonadati</taxon>
        <taxon>Pseudomonadota</taxon>
        <taxon>Alphaproteobacteria</taxon>
        <taxon>Rhodobacterales</taxon>
        <taxon>Roseobacteraceae</taxon>
        <taxon>Roseivivax</taxon>
    </lineage>
</organism>
<evidence type="ECO:0000256" key="3">
    <source>
        <dbReference type="ARBA" id="ARBA00010747"/>
    </source>
</evidence>
<evidence type="ECO:0000313" key="17">
    <source>
        <dbReference type="Proteomes" id="UP000023430"/>
    </source>
</evidence>
<dbReference type="GO" id="GO:0009061">
    <property type="term" value="P:anaerobic respiration"/>
    <property type="evidence" value="ECO:0007669"/>
    <property type="project" value="TreeGrafter"/>
</dbReference>
<feature type="transmembrane region" description="Helical" evidence="14">
    <location>
        <begin position="20"/>
        <end position="40"/>
    </location>
</feature>
<feature type="transmembrane region" description="Helical" evidence="14">
    <location>
        <begin position="257"/>
        <end position="280"/>
    </location>
</feature>
<dbReference type="GO" id="GO:0022904">
    <property type="term" value="P:respiratory electron transport chain"/>
    <property type="evidence" value="ECO:0007669"/>
    <property type="project" value="InterPro"/>
</dbReference>
<dbReference type="SUPFAM" id="SSF81342">
    <property type="entry name" value="Transmembrane di-heme cytochromes"/>
    <property type="match status" value="1"/>
</dbReference>
<keyword evidence="7 14" id="KW-0812">Transmembrane</keyword>
<reference evidence="16 17" key="1">
    <citation type="submission" date="2014-01" db="EMBL/GenBank/DDBJ databases">
        <title>Roseivivax isoporae LMG 25204 Genome Sequencing.</title>
        <authorList>
            <person name="Lai Q."/>
            <person name="Li G."/>
            <person name="Shao Z."/>
        </authorList>
    </citation>
    <scope>NUCLEOTIDE SEQUENCE [LARGE SCALE GENOMIC DNA]</scope>
    <source>
        <strain evidence="16 17">LMG 25204</strain>
    </source>
</reference>
<comment type="subcellular location">
    <subcellularLocation>
        <location evidence="2">Cell membrane</location>
        <topology evidence="2">Multi-pass membrane protein</topology>
    </subcellularLocation>
</comment>
<dbReference type="InterPro" id="IPR011577">
    <property type="entry name" value="Cyt_b561_bac/Ni-Hgenase"/>
</dbReference>
<feature type="domain" description="Cytochrome b561 bacterial/Ni-hydrogenase" evidence="15">
    <location>
        <begin position="208"/>
        <end position="387"/>
    </location>
</feature>
<evidence type="ECO:0000256" key="2">
    <source>
        <dbReference type="ARBA" id="ARBA00004651"/>
    </source>
</evidence>
<name>X7FAH2_9RHOB</name>
<keyword evidence="10 14" id="KW-1133">Transmembrane helix</keyword>
<dbReference type="Gene3D" id="1.20.950.20">
    <property type="entry name" value="Transmembrane di-heme cytochromes, Chain C"/>
    <property type="match status" value="1"/>
</dbReference>
<keyword evidence="6" id="KW-0349">Heme</keyword>
<comment type="similarity">
    <text evidence="3">Belongs to the formate dehydrogenase gamma subunit family.</text>
</comment>
<dbReference type="InterPro" id="IPR006471">
    <property type="entry name" value="Formate_DH_gsu"/>
</dbReference>
<dbReference type="Pfam" id="PF01292">
    <property type="entry name" value="Ni_hydr_CYTB"/>
    <property type="match status" value="1"/>
</dbReference>
<dbReference type="RefSeq" id="WP_051491926.1">
    <property type="nucleotide sequence ID" value="NZ_JAME01000013.1"/>
</dbReference>
<feature type="transmembrane region" description="Helical" evidence="14">
    <location>
        <begin position="216"/>
        <end position="237"/>
    </location>
</feature>
<keyword evidence="11" id="KW-0408">Iron</keyword>
<comment type="cofactor">
    <cofactor evidence="1">
        <name>heme</name>
        <dbReference type="ChEBI" id="CHEBI:30413"/>
    </cofactor>
</comment>
<keyword evidence="17" id="KW-1185">Reference proteome</keyword>
<dbReference type="GO" id="GO:0046872">
    <property type="term" value="F:metal ion binding"/>
    <property type="evidence" value="ECO:0007669"/>
    <property type="project" value="UniProtKB-KW"/>
</dbReference>
<evidence type="ECO:0000256" key="13">
    <source>
        <dbReference type="SAM" id="MobiDB-lite"/>
    </source>
</evidence>
<keyword evidence="12 14" id="KW-0472">Membrane</keyword>
<feature type="region of interest" description="Disordered" evidence="13">
    <location>
        <begin position="84"/>
        <end position="107"/>
    </location>
</feature>
<evidence type="ECO:0000256" key="10">
    <source>
        <dbReference type="ARBA" id="ARBA00022989"/>
    </source>
</evidence>
<evidence type="ECO:0000256" key="6">
    <source>
        <dbReference type="ARBA" id="ARBA00022617"/>
    </source>
</evidence>
<dbReference type="OrthoDB" id="9790598at2"/>
<dbReference type="GO" id="GO:0008863">
    <property type="term" value="F:formate dehydrogenase (NAD+) activity"/>
    <property type="evidence" value="ECO:0007669"/>
    <property type="project" value="InterPro"/>
</dbReference>
<dbReference type="GO" id="GO:0036397">
    <property type="term" value="F:formate dehydrogenase (quinone) activity"/>
    <property type="evidence" value="ECO:0007669"/>
    <property type="project" value="TreeGrafter"/>
</dbReference>
<dbReference type="GO" id="GO:0005886">
    <property type="term" value="C:plasma membrane"/>
    <property type="evidence" value="ECO:0007669"/>
    <property type="project" value="UniProtKB-SubCell"/>
</dbReference>
<dbReference type="AlphaFoldDB" id="X7FAH2"/>
<keyword evidence="5" id="KW-1003">Cell membrane</keyword>
<dbReference type="PANTHER" id="PTHR30074:SF6">
    <property type="entry name" value="FORMATE DEHYDROGENASE GAMMA SUBUNIT"/>
    <property type="match status" value="1"/>
</dbReference>
<evidence type="ECO:0000256" key="14">
    <source>
        <dbReference type="SAM" id="Phobius"/>
    </source>
</evidence>
<evidence type="ECO:0000256" key="11">
    <source>
        <dbReference type="ARBA" id="ARBA00023004"/>
    </source>
</evidence>
<comment type="caution">
    <text evidence="16">The sequence shown here is derived from an EMBL/GenBank/DDBJ whole genome shotgun (WGS) entry which is preliminary data.</text>
</comment>
<evidence type="ECO:0000256" key="7">
    <source>
        <dbReference type="ARBA" id="ARBA00022692"/>
    </source>
</evidence>
<evidence type="ECO:0000256" key="4">
    <source>
        <dbReference type="ARBA" id="ARBA00022448"/>
    </source>
</evidence>
<dbReference type="InterPro" id="IPR016174">
    <property type="entry name" value="Di-haem_cyt_TM"/>
</dbReference>
<evidence type="ECO:0000256" key="9">
    <source>
        <dbReference type="ARBA" id="ARBA00022982"/>
    </source>
</evidence>
<evidence type="ECO:0000259" key="15">
    <source>
        <dbReference type="Pfam" id="PF01292"/>
    </source>
</evidence>
<dbReference type="GO" id="GO:0015944">
    <property type="term" value="P:formate oxidation"/>
    <property type="evidence" value="ECO:0007669"/>
    <property type="project" value="TreeGrafter"/>
</dbReference>
<dbReference type="InterPro" id="IPR051817">
    <property type="entry name" value="FDH_cytochrome_b556_subunit"/>
</dbReference>
<evidence type="ECO:0000256" key="5">
    <source>
        <dbReference type="ARBA" id="ARBA00022475"/>
    </source>
</evidence>
<dbReference type="GO" id="GO:0009055">
    <property type="term" value="F:electron transfer activity"/>
    <property type="evidence" value="ECO:0007669"/>
    <property type="project" value="InterPro"/>
</dbReference>
<accession>X7FAH2</accession>
<dbReference type="PANTHER" id="PTHR30074">
    <property type="entry name" value="FORMATE DEHYDROGENASE, NITRATE-INDUCIBLE, CYTOCHROME B556 FDN SUBUNIT"/>
    <property type="match status" value="1"/>
</dbReference>
<proteinExistence type="inferred from homology"/>
<evidence type="ECO:0000256" key="8">
    <source>
        <dbReference type="ARBA" id="ARBA00022723"/>
    </source>
</evidence>
<dbReference type="STRING" id="1449351.RISW2_03675"/>
<dbReference type="eggNOG" id="COG2864">
    <property type="taxonomic scope" value="Bacteria"/>
</dbReference>
<dbReference type="EMBL" id="JAME01000013">
    <property type="protein sequence ID" value="ETX29054.1"/>
    <property type="molecule type" value="Genomic_DNA"/>
</dbReference>
<evidence type="ECO:0000256" key="1">
    <source>
        <dbReference type="ARBA" id="ARBA00001971"/>
    </source>
</evidence>
<keyword evidence="4" id="KW-0813">Transport</keyword>
<feature type="transmembrane region" description="Helical" evidence="14">
    <location>
        <begin position="348"/>
        <end position="372"/>
    </location>
</feature>
<evidence type="ECO:0000313" key="16">
    <source>
        <dbReference type="EMBL" id="ETX29054.1"/>
    </source>
</evidence>
<dbReference type="GO" id="GO:0009326">
    <property type="term" value="C:formate dehydrogenase complex"/>
    <property type="evidence" value="ECO:0007669"/>
    <property type="project" value="InterPro"/>
</dbReference>
<protein>
    <recommendedName>
        <fullName evidence="15">Cytochrome b561 bacterial/Ni-hydrogenase domain-containing protein</fullName>
    </recommendedName>
</protein>
<dbReference type="Proteomes" id="UP000023430">
    <property type="component" value="Unassembled WGS sequence"/>
</dbReference>
<keyword evidence="8" id="KW-0479">Metal-binding</keyword>
<feature type="transmembrane region" description="Helical" evidence="14">
    <location>
        <begin position="169"/>
        <end position="195"/>
    </location>
</feature>
<dbReference type="NCBIfam" id="TIGR01583">
    <property type="entry name" value="formate-DH-gamm"/>
    <property type="match status" value="1"/>
</dbReference>
<gene>
    <name evidence="16" type="ORF">RISW2_03675</name>
</gene>